<evidence type="ECO:0000313" key="1">
    <source>
        <dbReference type="EMBL" id="KAA6373617.1"/>
    </source>
</evidence>
<dbReference type="SUPFAM" id="SSF56784">
    <property type="entry name" value="HAD-like"/>
    <property type="match status" value="1"/>
</dbReference>
<comment type="caution">
    <text evidence="1">The sequence shown here is derived from an EMBL/GenBank/DDBJ whole genome shotgun (WGS) entry which is preliminary data.</text>
</comment>
<dbReference type="GO" id="GO:0005829">
    <property type="term" value="C:cytosol"/>
    <property type="evidence" value="ECO:0007669"/>
    <property type="project" value="TreeGrafter"/>
</dbReference>
<evidence type="ECO:0000313" key="2">
    <source>
        <dbReference type="Proteomes" id="UP000324800"/>
    </source>
</evidence>
<accession>A0A5J4UTB8</accession>
<proteinExistence type="predicted"/>
<dbReference type="SFLD" id="SFLDG01129">
    <property type="entry name" value="C1.5:_HAD__Beta-PGM__Phosphata"/>
    <property type="match status" value="1"/>
</dbReference>
<protein>
    <submittedName>
        <fullName evidence="1">Putative pyrophosphatase PpaX</fullName>
    </submittedName>
</protein>
<dbReference type="InterPro" id="IPR036412">
    <property type="entry name" value="HAD-like_sf"/>
</dbReference>
<dbReference type="EMBL" id="SNRW01012588">
    <property type="protein sequence ID" value="KAA6373617.1"/>
    <property type="molecule type" value="Genomic_DNA"/>
</dbReference>
<dbReference type="InterPro" id="IPR023198">
    <property type="entry name" value="PGP-like_dom2"/>
</dbReference>
<dbReference type="SFLD" id="SFLDG01135">
    <property type="entry name" value="C1.5.6:_HAD__Beta-PGM__Phospha"/>
    <property type="match status" value="1"/>
</dbReference>
<dbReference type="OrthoDB" id="40579at2759"/>
<name>A0A5J4UTB8_9EUKA</name>
<dbReference type="InterPro" id="IPR006439">
    <property type="entry name" value="HAD-SF_hydro_IA"/>
</dbReference>
<dbReference type="GO" id="GO:0008967">
    <property type="term" value="F:phosphoglycolate phosphatase activity"/>
    <property type="evidence" value="ECO:0007669"/>
    <property type="project" value="TreeGrafter"/>
</dbReference>
<organism evidence="1 2">
    <name type="scientific">Streblomastix strix</name>
    <dbReference type="NCBI Taxonomy" id="222440"/>
    <lineage>
        <taxon>Eukaryota</taxon>
        <taxon>Metamonada</taxon>
        <taxon>Preaxostyla</taxon>
        <taxon>Oxymonadida</taxon>
        <taxon>Streblomastigidae</taxon>
        <taxon>Streblomastix</taxon>
    </lineage>
</organism>
<dbReference type="GO" id="GO:0006281">
    <property type="term" value="P:DNA repair"/>
    <property type="evidence" value="ECO:0007669"/>
    <property type="project" value="TreeGrafter"/>
</dbReference>
<dbReference type="AlphaFoldDB" id="A0A5J4UTB8"/>
<sequence>MEEKQTQNKRYDAVLFDLDGTLSDSLQHILETRKILLENHGIHMTIEQIKESHTSTVFIDELSSNFGKKLTDEEFYALDQELIEIEKQTHEDYVKLFPGVREVLEELSQNDIRMGIVTNRIGDSTNKHIVQLQIDKYFEVVASFDTASNPKPHPDHINYALKKMKLRGEQWNEKREARILYVGDAEIDIQAAEQAKCDFALVPYAGFKPTDEIKKRIKHNLENIKDLVQIALEGAN</sequence>
<dbReference type="InterPro" id="IPR050155">
    <property type="entry name" value="HAD-like_hydrolase_sf"/>
</dbReference>
<dbReference type="PANTHER" id="PTHR43434">
    <property type="entry name" value="PHOSPHOGLYCOLATE PHOSPHATASE"/>
    <property type="match status" value="1"/>
</dbReference>
<dbReference type="SFLD" id="SFLDS00003">
    <property type="entry name" value="Haloacid_Dehalogenase"/>
    <property type="match status" value="1"/>
</dbReference>
<dbReference type="NCBIfam" id="TIGR01549">
    <property type="entry name" value="HAD-SF-IA-v1"/>
    <property type="match status" value="1"/>
</dbReference>
<dbReference type="Gene3D" id="1.10.150.240">
    <property type="entry name" value="Putative phosphatase, domain 2"/>
    <property type="match status" value="1"/>
</dbReference>
<dbReference type="InterPro" id="IPR023214">
    <property type="entry name" value="HAD_sf"/>
</dbReference>
<reference evidence="1 2" key="1">
    <citation type="submission" date="2019-03" db="EMBL/GenBank/DDBJ databases">
        <title>Single cell metagenomics reveals metabolic interactions within the superorganism composed of flagellate Streblomastix strix and complex community of Bacteroidetes bacteria on its surface.</title>
        <authorList>
            <person name="Treitli S.C."/>
            <person name="Kolisko M."/>
            <person name="Husnik F."/>
            <person name="Keeling P."/>
            <person name="Hampl V."/>
        </authorList>
    </citation>
    <scope>NUCLEOTIDE SEQUENCE [LARGE SCALE GENOMIC DNA]</scope>
    <source>
        <strain evidence="1">ST1C</strain>
    </source>
</reference>
<dbReference type="Pfam" id="PF13419">
    <property type="entry name" value="HAD_2"/>
    <property type="match status" value="1"/>
</dbReference>
<dbReference type="Proteomes" id="UP000324800">
    <property type="component" value="Unassembled WGS sequence"/>
</dbReference>
<dbReference type="PANTHER" id="PTHR43434:SF1">
    <property type="entry name" value="PHOSPHOGLYCOLATE PHOSPHATASE"/>
    <property type="match status" value="1"/>
</dbReference>
<dbReference type="Gene3D" id="3.40.50.1000">
    <property type="entry name" value="HAD superfamily/HAD-like"/>
    <property type="match status" value="1"/>
</dbReference>
<gene>
    <name evidence="1" type="ORF">EZS28_030857</name>
</gene>
<dbReference type="InterPro" id="IPR041492">
    <property type="entry name" value="HAD_2"/>
</dbReference>